<dbReference type="AlphaFoldDB" id="Q0W0G4"/>
<dbReference type="Proteomes" id="UP000000663">
    <property type="component" value="Chromosome"/>
</dbReference>
<dbReference type="KEGG" id="rci:RRC426"/>
<dbReference type="STRING" id="351160.RRC426"/>
<organism evidence="2 3">
    <name type="scientific">Methanocella arvoryzae (strain DSM 22066 / NBRC 105507 / MRE50)</name>
    <dbReference type="NCBI Taxonomy" id="351160"/>
    <lineage>
        <taxon>Archaea</taxon>
        <taxon>Methanobacteriati</taxon>
        <taxon>Methanobacteriota</taxon>
        <taxon>Stenosarchaea group</taxon>
        <taxon>Methanomicrobia</taxon>
        <taxon>Methanocellales</taxon>
        <taxon>Methanocellaceae</taxon>
        <taxon>Methanocella</taxon>
    </lineage>
</organism>
<name>Q0W0G4_METAR</name>
<protein>
    <submittedName>
        <fullName evidence="2">Uncharacterized protein</fullName>
    </submittedName>
</protein>
<evidence type="ECO:0000313" key="3">
    <source>
        <dbReference type="Proteomes" id="UP000000663"/>
    </source>
</evidence>
<dbReference type="GeneID" id="5143533"/>
<keyword evidence="1" id="KW-0472">Membrane</keyword>
<dbReference type="EMBL" id="AM114193">
    <property type="protein sequence ID" value="CAJ38129.1"/>
    <property type="molecule type" value="Genomic_DNA"/>
</dbReference>
<gene>
    <name evidence="2" type="ORF">RRC426</name>
</gene>
<dbReference type="OrthoDB" id="146602at2157"/>
<proteinExistence type="predicted"/>
<evidence type="ECO:0000256" key="1">
    <source>
        <dbReference type="SAM" id="Phobius"/>
    </source>
</evidence>
<sequence length="206" mass="23503">MKDLNLDRTMSKGEHIVKSVLVLILFAAMAYASYSWHGFDKDYILIPQDALPRYIIPVEPNTYIFFPEVPWFSQCWMGVQVLKGELEATEWIKENTAETDKFVNDIPGAELVMGMTTRVSTVGGDWANAPNAVQDMYDNSEIYSTADAKRAHDLAVGMNATYVVSPNRNVWAGAYDNYGNREKFEDTRYFEPVYRNNDVTIYKVLP</sequence>
<keyword evidence="1" id="KW-0812">Transmembrane</keyword>
<reference evidence="2 3" key="1">
    <citation type="journal article" date="2006" name="Science">
        <title>Genome of rice cluster I archaea -- the key methane producers in the rice rhizosphere.</title>
        <authorList>
            <person name="Erkel C."/>
            <person name="Kube M."/>
            <person name="Reinhardt R."/>
            <person name="Liesack W."/>
        </authorList>
    </citation>
    <scope>NUCLEOTIDE SEQUENCE [LARGE SCALE GENOMIC DNA]</scope>
    <source>
        <strain evidence="3">DSM 22066 / NBRC 105507 / MRE50</strain>
    </source>
</reference>
<evidence type="ECO:0000313" key="2">
    <source>
        <dbReference type="EMBL" id="CAJ38129.1"/>
    </source>
</evidence>
<dbReference type="eggNOG" id="arCOG00563">
    <property type="taxonomic scope" value="Archaea"/>
</dbReference>
<feature type="transmembrane region" description="Helical" evidence="1">
    <location>
        <begin position="20"/>
        <end position="39"/>
    </location>
</feature>
<dbReference type="RefSeq" id="WP_012034462.1">
    <property type="nucleotide sequence ID" value="NC_009464.1"/>
</dbReference>
<keyword evidence="1" id="KW-1133">Transmembrane helix</keyword>
<keyword evidence="3" id="KW-1185">Reference proteome</keyword>
<accession>Q0W0G4</accession>